<evidence type="ECO:0000313" key="2">
    <source>
        <dbReference type="EMBL" id="EMR03275.1"/>
    </source>
</evidence>
<evidence type="ECO:0000256" key="1">
    <source>
        <dbReference type="SAM" id="Phobius"/>
    </source>
</evidence>
<name>M7NNK0_9BACT</name>
<feature type="transmembrane region" description="Helical" evidence="1">
    <location>
        <begin position="38"/>
        <end position="59"/>
    </location>
</feature>
<organism evidence="2 3">
    <name type="scientific">Cesiribacter andamanensis AMV16</name>
    <dbReference type="NCBI Taxonomy" id="1279009"/>
    <lineage>
        <taxon>Bacteria</taxon>
        <taxon>Pseudomonadati</taxon>
        <taxon>Bacteroidota</taxon>
        <taxon>Cytophagia</taxon>
        <taxon>Cytophagales</taxon>
        <taxon>Cesiribacteraceae</taxon>
        <taxon>Cesiribacter</taxon>
    </lineage>
</organism>
<proteinExistence type="predicted"/>
<accession>M7NNK0</accession>
<dbReference type="AlphaFoldDB" id="M7NNK0"/>
<reference evidence="2 3" key="1">
    <citation type="journal article" date="2013" name="Genome Announc.">
        <title>Draft Genome Sequence of Cesiribacter andamanensis Strain AMV16T, Isolated from a Soil Sample from a Mud Volcano in the Andaman Islands, India.</title>
        <authorList>
            <person name="Shivaji S."/>
            <person name="Ara S."/>
            <person name="Begum Z."/>
            <person name="Srinivas T.N."/>
            <person name="Singh A."/>
            <person name="Kumar Pinnaka A."/>
        </authorList>
    </citation>
    <scope>NUCLEOTIDE SEQUENCE [LARGE SCALE GENOMIC DNA]</scope>
    <source>
        <strain evidence="2 3">AMV16</strain>
    </source>
</reference>
<dbReference type="EMBL" id="AODQ01000030">
    <property type="protein sequence ID" value="EMR03275.1"/>
    <property type="molecule type" value="Genomic_DNA"/>
</dbReference>
<keyword evidence="1" id="KW-0812">Transmembrane</keyword>
<keyword evidence="3" id="KW-1185">Reference proteome</keyword>
<dbReference type="Proteomes" id="UP000011910">
    <property type="component" value="Unassembled WGS sequence"/>
</dbReference>
<evidence type="ECO:0000313" key="3">
    <source>
        <dbReference type="Proteomes" id="UP000011910"/>
    </source>
</evidence>
<protein>
    <submittedName>
        <fullName evidence="2">Uncharacterized protein</fullName>
    </submittedName>
</protein>
<gene>
    <name evidence="2" type="ORF">ADICEAN_01594</name>
</gene>
<keyword evidence="1" id="KW-0472">Membrane</keyword>
<sequence length="128" mass="14317">MVTYKRKPWTSLGLVVLGILFLLDVARDTDLSLLYDGVKLLVGVVQIGIGSWGLLTPLVSLRGSQLTIYESAFSSRTIDLSRTELVVEGNYLLFSGETEQYTFPFSQLQKSRRSDFLLSIRLQALKLA</sequence>
<comment type="caution">
    <text evidence="2">The sequence shown here is derived from an EMBL/GenBank/DDBJ whole genome shotgun (WGS) entry which is preliminary data.</text>
</comment>
<dbReference type="RefSeq" id="WP_009194991.1">
    <property type="nucleotide sequence ID" value="NZ_AODQ01000030.1"/>
</dbReference>
<keyword evidence="1" id="KW-1133">Transmembrane helix</keyword>